<feature type="transmembrane region" description="Helical" evidence="2">
    <location>
        <begin position="77"/>
        <end position="98"/>
    </location>
</feature>
<evidence type="ECO:0000256" key="2">
    <source>
        <dbReference type="SAM" id="Phobius"/>
    </source>
</evidence>
<keyword evidence="2" id="KW-0812">Transmembrane</keyword>
<keyword evidence="2" id="KW-0472">Membrane</keyword>
<dbReference type="GO" id="GO:0070096">
    <property type="term" value="P:mitochondrial outer membrane translocase complex assembly"/>
    <property type="evidence" value="ECO:0007669"/>
    <property type="project" value="TreeGrafter"/>
</dbReference>
<keyword evidence="4" id="KW-1185">Reference proteome</keyword>
<sequence length="112" mass="12973">MDENIVNKEDNILQNKAPEKADTDSLVEKDDIIDVLHVYPSNNDSKDSFLRNIDVKEFTPSLTSYNRKRLWSFFRSSVINMFLPFLNGVFLGFGEIFAHEVASRWGFLTPRV</sequence>
<keyword evidence="2" id="KW-1133">Transmembrane helix</keyword>
<dbReference type="EMBL" id="LFWA01000001">
    <property type="protein sequence ID" value="KTW32642.1"/>
    <property type="molecule type" value="Genomic_DNA"/>
</dbReference>
<dbReference type="AlphaFoldDB" id="A0A0W4ZW84"/>
<evidence type="ECO:0000313" key="3">
    <source>
        <dbReference type="EMBL" id="KTW32642.1"/>
    </source>
</evidence>
<accession>A0A0W4ZW84</accession>
<protein>
    <recommendedName>
        <fullName evidence="5">Mitochondrial import protein 1</fullName>
    </recommendedName>
</protein>
<dbReference type="STRING" id="1408657.A0A0W4ZW84"/>
<evidence type="ECO:0000313" key="4">
    <source>
        <dbReference type="Proteomes" id="UP000053447"/>
    </source>
</evidence>
<dbReference type="GO" id="GO:0045040">
    <property type="term" value="P:protein insertion into mitochondrial outer membrane"/>
    <property type="evidence" value="ECO:0007669"/>
    <property type="project" value="TreeGrafter"/>
</dbReference>
<reference evidence="4" key="1">
    <citation type="journal article" date="2016" name="Nat. Commun.">
        <title>Genome analysis of three Pneumocystis species reveals adaptation mechanisms to life exclusively in mammalian hosts.</title>
        <authorList>
            <person name="Ma L."/>
            <person name="Chen Z."/>
            <person name="Huang D.W."/>
            <person name="Kutty G."/>
            <person name="Ishihara M."/>
            <person name="Wang H."/>
            <person name="Abouelleil A."/>
            <person name="Bishop L."/>
            <person name="Davey E."/>
            <person name="Deng R."/>
            <person name="Deng X."/>
            <person name="Fan L."/>
            <person name="Fantoni G."/>
            <person name="Fitzgerald M."/>
            <person name="Gogineni E."/>
            <person name="Goldberg J.M."/>
            <person name="Handley G."/>
            <person name="Hu X."/>
            <person name="Huber C."/>
            <person name="Jiao X."/>
            <person name="Jones K."/>
            <person name="Levin J.Z."/>
            <person name="Liu Y."/>
            <person name="Macdonald P."/>
            <person name="Melnikov A."/>
            <person name="Raley C."/>
            <person name="Sassi M."/>
            <person name="Sherman B.T."/>
            <person name="Song X."/>
            <person name="Sykes S."/>
            <person name="Tran B."/>
            <person name="Walsh L."/>
            <person name="Xia Y."/>
            <person name="Yang J."/>
            <person name="Young S."/>
            <person name="Zeng Q."/>
            <person name="Zheng X."/>
            <person name="Stephens R."/>
            <person name="Nusbaum C."/>
            <person name="Birren B.W."/>
            <person name="Azadi P."/>
            <person name="Lempicki R.A."/>
            <person name="Cuomo C.A."/>
            <person name="Kovacs J.A."/>
        </authorList>
    </citation>
    <scope>NUCLEOTIDE SEQUENCE [LARGE SCALE GENOMIC DNA]</scope>
    <source>
        <strain evidence="4">RU7</strain>
    </source>
</reference>
<evidence type="ECO:0008006" key="5">
    <source>
        <dbReference type="Google" id="ProtNLM"/>
    </source>
</evidence>
<organism evidence="3 4">
    <name type="scientific">Pneumocystis jirovecii (strain RU7)</name>
    <name type="common">Human pneumocystis pneumonia agent</name>
    <dbReference type="NCBI Taxonomy" id="1408657"/>
    <lineage>
        <taxon>Eukaryota</taxon>
        <taxon>Fungi</taxon>
        <taxon>Dikarya</taxon>
        <taxon>Ascomycota</taxon>
        <taxon>Taphrinomycotina</taxon>
        <taxon>Pneumocystomycetes</taxon>
        <taxon>Pneumocystaceae</taxon>
        <taxon>Pneumocystis</taxon>
    </lineage>
</organism>
<proteinExistence type="predicted"/>
<gene>
    <name evidence="3" type="ORF">T551_00127</name>
</gene>
<dbReference type="RefSeq" id="XP_018231334.1">
    <property type="nucleotide sequence ID" value="XM_018372394.1"/>
</dbReference>
<dbReference type="InterPro" id="IPR013262">
    <property type="entry name" value="OMP_MIM1/TOM13_mt"/>
</dbReference>
<comment type="caution">
    <text evidence="3">The sequence shown here is derived from an EMBL/GenBank/DDBJ whole genome shotgun (WGS) entry which is preliminary data.</text>
</comment>
<dbReference type="PANTHER" id="PTHR28241:SF1">
    <property type="entry name" value="MITOCHONDRIAL IMPORT PROTEIN 1"/>
    <property type="match status" value="1"/>
</dbReference>
<evidence type="ECO:0000256" key="1">
    <source>
        <dbReference type="SAM" id="MobiDB-lite"/>
    </source>
</evidence>
<dbReference type="OrthoDB" id="5529571at2759"/>
<name>A0A0W4ZW84_PNEJ7</name>
<dbReference type="PANTHER" id="PTHR28241">
    <property type="entry name" value="MITOCHONDRIAL IMPORT PROTEIN 1"/>
    <property type="match status" value="1"/>
</dbReference>
<dbReference type="Proteomes" id="UP000053447">
    <property type="component" value="Unassembled WGS sequence"/>
</dbReference>
<dbReference type="GeneID" id="28938649"/>
<dbReference type="Pfam" id="PF08219">
    <property type="entry name" value="TOM13"/>
    <property type="match status" value="1"/>
</dbReference>
<dbReference type="GO" id="GO:0005741">
    <property type="term" value="C:mitochondrial outer membrane"/>
    <property type="evidence" value="ECO:0007669"/>
    <property type="project" value="InterPro"/>
</dbReference>
<feature type="region of interest" description="Disordered" evidence="1">
    <location>
        <begin position="1"/>
        <end position="20"/>
    </location>
</feature>
<dbReference type="VEuPathDB" id="FungiDB:T551_00127"/>